<protein>
    <recommendedName>
        <fullName evidence="5">Tetratricopeptide repeat protein</fullName>
    </recommendedName>
</protein>
<accession>A0A849SZN7</accession>
<keyword evidence="2" id="KW-0472">Membrane</keyword>
<dbReference type="InterPro" id="IPR019734">
    <property type="entry name" value="TPR_rpt"/>
</dbReference>
<sequence>MTTRNAAVALTAGFLAVLLPWLAFSLTHGGAFASQLHHNIAYDVFARSRGIAWDTYQRTMQPEFRSLGDVIARNPGAVIGREFANVFEHLWLDGRLLLGWPVAVCAAVGLLVAMLDRSLRRLWPLVLICGLAFVALVPAFHSARYSLAVLPLYATLAAVAVASPRFAFPFGPRGAVWGKALLAAIPLLASALAARTTLARSIQQLPIEVLDSARALRAAAAPGDRVIARKAHIGYHAGLEVGPFPFVDSLAALADYAHRERVRFLFASWPEAQLRPAFAWLLDTSAAVPGLRVVAASSSRPAVVYEIGPGFGAVPAWMRNDTLFAYHLARGRLHLDASNPEALKRLGGIEAAMRRDAEAARHLDAGLARAPRDLEALLALGETWLRLGDAPRSGRVFERAVALAPREPRAHLGLGWAQLLGGDSDAAARTWRPVLTAGANSATLARMFELYTSRGDTAAVALVRSQLAR</sequence>
<name>A0A849SZN7_UNCEI</name>
<dbReference type="Gene3D" id="1.25.40.10">
    <property type="entry name" value="Tetratricopeptide repeat domain"/>
    <property type="match status" value="1"/>
</dbReference>
<evidence type="ECO:0000313" key="3">
    <source>
        <dbReference type="EMBL" id="NOT34549.1"/>
    </source>
</evidence>
<dbReference type="SUPFAM" id="SSF48452">
    <property type="entry name" value="TPR-like"/>
    <property type="match status" value="1"/>
</dbReference>
<comment type="caution">
    <text evidence="3">The sequence shown here is derived from an EMBL/GenBank/DDBJ whole genome shotgun (WGS) entry which is preliminary data.</text>
</comment>
<evidence type="ECO:0000256" key="2">
    <source>
        <dbReference type="SAM" id="Phobius"/>
    </source>
</evidence>
<evidence type="ECO:0000313" key="4">
    <source>
        <dbReference type="Proteomes" id="UP000580839"/>
    </source>
</evidence>
<dbReference type="EMBL" id="JABFRW010000130">
    <property type="protein sequence ID" value="NOT34549.1"/>
    <property type="molecule type" value="Genomic_DNA"/>
</dbReference>
<dbReference type="PROSITE" id="PS50005">
    <property type="entry name" value="TPR"/>
    <property type="match status" value="1"/>
</dbReference>
<gene>
    <name evidence="3" type="ORF">HOP12_10305</name>
</gene>
<reference evidence="3 4" key="1">
    <citation type="submission" date="2020-04" db="EMBL/GenBank/DDBJ databases">
        <title>Metagenomic profiling of ammonia- and methane-oxidizing microorganisms in a Dutch drinking water treatment plant.</title>
        <authorList>
            <person name="Poghosyan L."/>
            <person name="Leucker S."/>
        </authorList>
    </citation>
    <scope>NUCLEOTIDE SEQUENCE [LARGE SCALE GENOMIC DNA]</scope>
    <source>
        <strain evidence="3">S-RSF-IL-03</strain>
    </source>
</reference>
<evidence type="ECO:0008006" key="5">
    <source>
        <dbReference type="Google" id="ProtNLM"/>
    </source>
</evidence>
<dbReference type="AlphaFoldDB" id="A0A849SZN7"/>
<organism evidence="3 4">
    <name type="scientific">Eiseniibacteriota bacterium</name>
    <dbReference type="NCBI Taxonomy" id="2212470"/>
    <lineage>
        <taxon>Bacteria</taxon>
        <taxon>Candidatus Eiseniibacteriota</taxon>
    </lineage>
</organism>
<feature type="transmembrane region" description="Helical" evidence="2">
    <location>
        <begin position="147"/>
        <end position="168"/>
    </location>
</feature>
<feature type="transmembrane region" description="Helical" evidence="2">
    <location>
        <begin position="180"/>
        <end position="198"/>
    </location>
</feature>
<keyword evidence="2" id="KW-1133">Transmembrane helix</keyword>
<feature type="repeat" description="TPR" evidence="1">
    <location>
        <begin position="374"/>
        <end position="407"/>
    </location>
</feature>
<keyword evidence="1" id="KW-0802">TPR repeat</keyword>
<feature type="transmembrane region" description="Helical" evidence="2">
    <location>
        <begin position="122"/>
        <end position="141"/>
    </location>
</feature>
<keyword evidence="2" id="KW-0812">Transmembrane</keyword>
<dbReference type="InterPro" id="IPR011990">
    <property type="entry name" value="TPR-like_helical_dom_sf"/>
</dbReference>
<dbReference type="Proteomes" id="UP000580839">
    <property type="component" value="Unassembled WGS sequence"/>
</dbReference>
<proteinExistence type="predicted"/>
<feature type="transmembrane region" description="Helical" evidence="2">
    <location>
        <begin position="97"/>
        <end position="115"/>
    </location>
</feature>
<evidence type="ECO:0000256" key="1">
    <source>
        <dbReference type="PROSITE-ProRule" id="PRU00339"/>
    </source>
</evidence>